<reference evidence="3" key="3">
    <citation type="submission" date="2025-09" db="UniProtKB">
        <authorList>
            <consortium name="Ensembl"/>
        </authorList>
    </citation>
    <scope>IDENTIFICATION</scope>
    <source>
        <strain evidence="3">Glennie</strain>
    </source>
</reference>
<sequence length="224" mass="25319">MVDVEKLSDFELLDQLTKHGLKPGPILPSTRKVYEKKLLQILNVRPSKPTVKKTTGDLELFSENDEEYFSDSVLEPGSLEMTSEKAQEDGKVSNTIDVNILLIEVPESTFVGEYELIIYTPDPRSPFGVRPFEKKLIKEEVPPAQPDEPKTEVVTPPPQMETQVASEEVAEEPEMLIPKIEPDEGLPLAFRAAVFGIFVFVLLVYITMETNPENPFTKFLKEIR</sequence>
<reference evidence="3 4" key="1">
    <citation type="journal article" date="2008" name="Nature">
        <title>Genome analysis of the platypus reveals unique signatures of evolution.</title>
        <authorList>
            <person name="Warren W.C."/>
            <person name="Hillier L.W."/>
            <person name="Marshall Graves J.A."/>
            <person name="Birney E."/>
            <person name="Ponting C.P."/>
            <person name="Grutzner F."/>
            <person name="Belov K."/>
            <person name="Miller W."/>
            <person name="Clarke L."/>
            <person name="Chinwalla A.T."/>
            <person name="Yang S.P."/>
            <person name="Heger A."/>
            <person name="Locke D.P."/>
            <person name="Miethke P."/>
            <person name="Waters P.D."/>
            <person name="Veyrunes F."/>
            <person name="Fulton L."/>
            <person name="Fulton B."/>
            <person name="Graves T."/>
            <person name="Wallis J."/>
            <person name="Puente X.S."/>
            <person name="Lopez-Otin C."/>
            <person name="Ordonez G.R."/>
            <person name="Eichler E.E."/>
            <person name="Chen L."/>
            <person name="Cheng Z."/>
            <person name="Deakin J.E."/>
            <person name="Alsop A."/>
            <person name="Thompson K."/>
            <person name="Kirby P."/>
            <person name="Papenfuss A.T."/>
            <person name="Wakefield M.J."/>
            <person name="Olender T."/>
            <person name="Lancet D."/>
            <person name="Huttley G.A."/>
            <person name="Smit A.F."/>
            <person name="Pask A."/>
            <person name="Temple-Smith P."/>
            <person name="Batzer M.A."/>
            <person name="Walker J.A."/>
            <person name="Konkel M.K."/>
            <person name="Harris R.S."/>
            <person name="Whittington C.M."/>
            <person name="Wong E.S."/>
            <person name="Gemmell N.J."/>
            <person name="Buschiazzo E."/>
            <person name="Vargas Jentzsch I.M."/>
            <person name="Merkel A."/>
            <person name="Schmitz J."/>
            <person name="Zemann A."/>
            <person name="Churakov G."/>
            <person name="Kriegs J.O."/>
            <person name="Brosius J."/>
            <person name="Murchison E.P."/>
            <person name="Sachidanandam R."/>
            <person name="Smith C."/>
            <person name="Hannon G.J."/>
            <person name="Tsend-Ayush E."/>
            <person name="McMillan D."/>
            <person name="Attenborough R."/>
            <person name="Rens W."/>
            <person name="Ferguson-Smith M."/>
            <person name="Lefevre C.M."/>
            <person name="Sharp J.A."/>
            <person name="Nicholas K.R."/>
            <person name="Ray D.A."/>
            <person name="Kube M."/>
            <person name="Reinhardt R."/>
            <person name="Pringle T.H."/>
            <person name="Taylor J."/>
            <person name="Jones R.C."/>
            <person name="Nixon B."/>
            <person name="Dacheux J.L."/>
            <person name="Niwa H."/>
            <person name="Sekita Y."/>
            <person name="Huang X."/>
            <person name="Stark A."/>
            <person name="Kheradpour P."/>
            <person name="Kellis M."/>
            <person name="Flicek P."/>
            <person name="Chen Y."/>
            <person name="Webber C."/>
            <person name="Hardison R."/>
            <person name="Nelson J."/>
            <person name="Hallsworth-Pepin K."/>
            <person name="Delehaunty K."/>
            <person name="Markovic C."/>
            <person name="Minx P."/>
            <person name="Feng Y."/>
            <person name="Kremitzki C."/>
            <person name="Mitreva M."/>
            <person name="Glasscock J."/>
            <person name="Wylie T."/>
            <person name="Wohldmann P."/>
            <person name="Thiru P."/>
            <person name="Nhan M.N."/>
            <person name="Pohl C.S."/>
            <person name="Smith S.M."/>
            <person name="Hou S."/>
            <person name="Nefedov M."/>
            <person name="de Jong P.J."/>
            <person name="Renfree M.B."/>
            <person name="Mardis E.R."/>
            <person name="Wilson R.K."/>
        </authorList>
    </citation>
    <scope>NUCLEOTIDE SEQUENCE [LARGE SCALE GENOMIC DNA]</scope>
    <source>
        <strain evidence="3 4">Glennie</strain>
    </source>
</reference>
<dbReference type="PANTHER" id="PTHR12019">
    <property type="entry name" value="LAMINA-ASSOCIATED POLYPEPTIDE THYMOPOIETIN"/>
    <property type="match status" value="1"/>
</dbReference>
<dbReference type="Proteomes" id="UP000002279">
    <property type="component" value="Chromosome 7"/>
</dbReference>
<dbReference type="OMA" id="VYITMET"/>
<dbReference type="InterPro" id="IPR011015">
    <property type="entry name" value="LEM/LEM-like_dom_sf"/>
</dbReference>
<reference evidence="3" key="2">
    <citation type="submission" date="2025-08" db="UniProtKB">
        <authorList>
            <consortium name="Ensembl"/>
        </authorList>
    </citation>
    <scope>IDENTIFICATION</scope>
    <source>
        <strain evidence="3">Glennie</strain>
    </source>
</reference>
<keyword evidence="1" id="KW-0472">Membrane</keyword>
<feature type="domain" description="LEM" evidence="2">
    <location>
        <begin position="1"/>
        <end position="45"/>
    </location>
</feature>
<keyword evidence="1" id="KW-1133">Transmembrane helix</keyword>
<dbReference type="PROSITE" id="PS50954">
    <property type="entry name" value="LEM"/>
    <property type="match status" value="1"/>
</dbReference>
<dbReference type="AlphaFoldDB" id="A0A6I8NDQ6"/>
<feature type="transmembrane region" description="Helical" evidence="1">
    <location>
        <begin position="188"/>
        <end position="208"/>
    </location>
</feature>
<dbReference type="GeneTree" id="ENSGT00960000188350"/>
<accession>A0A6I8NDQ6</accession>
<evidence type="ECO:0000256" key="1">
    <source>
        <dbReference type="SAM" id="Phobius"/>
    </source>
</evidence>
<gene>
    <name evidence="3" type="primary">LEMD1</name>
</gene>
<dbReference type="Pfam" id="PF03020">
    <property type="entry name" value="LEM"/>
    <property type="match status" value="1"/>
</dbReference>
<evidence type="ECO:0000313" key="4">
    <source>
        <dbReference type="Proteomes" id="UP000002279"/>
    </source>
</evidence>
<proteinExistence type="predicted"/>
<dbReference type="InParanoid" id="A0A6I8NDQ6"/>
<dbReference type="Bgee" id="ENSOANG00000046020">
    <property type="expression patterns" value="Expressed in testis and 1 other cell type or tissue"/>
</dbReference>
<dbReference type="InterPro" id="IPR003887">
    <property type="entry name" value="LEM_dom"/>
</dbReference>
<dbReference type="PANTHER" id="PTHR12019:SF12">
    <property type="entry name" value="LEM DOMAIN-CONTAINING PROTEIN 1"/>
    <property type="match status" value="1"/>
</dbReference>
<name>A0A6I8NDQ6_ORNAN</name>
<dbReference type="InterPro" id="IPR051656">
    <property type="entry name" value="LEM_domain"/>
</dbReference>
<organism evidence="3 4">
    <name type="scientific">Ornithorhynchus anatinus</name>
    <name type="common">Duckbill platypus</name>
    <dbReference type="NCBI Taxonomy" id="9258"/>
    <lineage>
        <taxon>Eukaryota</taxon>
        <taxon>Metazoa</taxon>
        <taxon>Chordata</taxon>
        <taxon>Craniata</taxon>
        <taxon>Vertebrata</taxon>
        <taxon>Euteleostomi</taxon>
        <taxon>Mammalia</taxon>
        <taxon>Monotremata</taxon>
        <taxon>Ornithorhynchidae</taxon>
        <taxon>Ornithorhynchus</taxon>
    </lineage>
</organism>
<dbReference type="Gene3D" id="1.10.720.40">
    <property type="match status" value="1"/>
</dbReference>
<dbReference type="SUPFAM" id="SSF63451">
    <property type="entry name" value="LEM domain"/>
    <property type="match status" value="1"/>
</dbReference>
<keyword evidence="1" id="KW-0812">Transmembrane</keyword>
<dbReference type="Ensembl" id="ENSOANT00000070520.1">
    <property type="protein sequence ID" value="ENSOANP00000038854.1"/>
    <property type="gene ID" value="ENSOANG00000046020.1"/>
</dbReference>
<dbReference type="SMART" id="SM00540">
    <property type="entry name" value="LEM"/>
    <property type="match status" value="1"/>
</dbReference>
<keyword evidence="4" id="KW-1185">Reference proteome</keyword>
<dbReference type="FunCoup" id="A0A6I8NDQ6">
    <property type="interactions" value="5"/>
</dbReference>
<protein>
    <recommendedName>
        <fullName evidence="2">LEM domain-containing protein</fullName>
    </recommendedName>
</protein>
<dbReference type="CDD" id="cd12940">
    <property type="entry name" value="LEM_LAP2_LEMD1"/>
    <property type="match status" value="1"/>
</dbReference>
<dbReference type="FunFam" id="1.10.720.40:FF:000001">
    <property type="entry name" value="LEM domain containing 2, isoform CRA_a"/>
    <property type="match status" value="1"/>
</dbReference>
<evidence type="ECO:0000259" key="2">
    <source>
        <dbReference type="PROSITE" id="PS50954"/>
    </source>
</evidence>
<evidence type="ECO:0000313" key="3">
    <source>
        <dbReference type="Ensembl" id="ENSOANP00000038854.1"/>
    </source>
</evidence>